<evidence type="ECO:0000313" key="1">
    <source>
        <dbReference type="EMBL" id="KKN50488.1"/>
    </source>
</evidence>
<dbReference type="EMBL" id="LAZR01001111">
    <property type="protein sequence ID" value="KKN50488.1"/>
    <property type="molecule type" value="Genomic_DNA"/>
</dbReference>
<sequence>MDMTKFKVPGVVVQHVEVAEKIGRISVDGEVDGRFVATTFMVKDLPKRVKTDWNYYEYLRQRLQEAAQAKKEADNVDQS</sequence>
<name>A0A0F9UA49_9ZZZZ</name>
<organism evidence="1">
    <name type="scientific">marine sediment metagenome</name>
    <dbReference type="NCBI Taxonomy" id="412755"/>
    <lineage>
        <taxon>unclassified sequences</taxon>
        <taxon>metagenomes</taxon>
        <taxon>ecological metagenomes</taxon>
    </lineage>
</organism>
<dbReference type="AlphaFoldDB" id="A0A0F9UA49"/>
<protein>
    <submittedName>
        <fullName evidence="1">Uncharacterized protein</fullName>
    </submittedName>
</protein>
<proteinExistence type="predicted"/>
<gene>
    <name evidence="1" type="ORF">LCGC14_0632130</name>
</gene>
<accession>A0A0F9UA49</accession>
<reference evidence="1" key="1">
    <citation type="journal article" date="2015" name="Nature">
        <title>Complex archaea that bridge the gap between prokaryotes and eukaryotes.</title>
        <authorList>
            <person name="Spang A."/>
            <person name="Saw J.H."/>
            <person name="Jorgensen S.L."/>
            <person name="Zaremba-Niedzwiedzka K."/>
            <person name="Martijn J."/>
            <person name="Lind A.E."/>
            <person name="van Eijk R."/>
            <person name="Schleper C."/>
            <person name="Guy L."/>
            <person name="Ettema T.J."/>
        </authorList>
    </citation>
    <scope>NUCLEOTIDE SEQUENCE</scope>
</reference>
<comment type="caution">
    <text evidence="1">The sequence shown here is derived from an EMBL/GenBank/DDBJ whole genome shotgun (WGS) entry which is preliminary data.</text>
</comment>